<keyword evidence="1" id="KW-0472">Membrane</keyword>
<evidence type="ECO:0000256" key="1">
    <source>
        <dbReference type="SAM" id="Phobius"/>
    </source>
</evidence>
<accession>A0A7V6CMU8</accession>
<dbReference type="EMBL" id="DTHS01000019">
    <property type="protein sequence ID" value="HHR48533.1"/>
    <property type="molecule type" value="Genomic_DNA"/>
</dbReference>
<dbReference type="AlphaFoldDB" id="A0A7V6CMU8"/>
<reference evidence="2" key="1">
    <citation type="journal article" date="2020" name="mSystems">
        <title>Genome- and Community-Level Interaction Insights into Carbon Utilization and Element Cycling Functions of Hydrothermarchaeota in Hydrothermal Sediment.</title>
        <authorList>
            <person name="Zhou Z."/>
            <person name="Liu Y."/>
            <person name="Xu W."/>
            <person name="Pan J."/>
            <person name="Luo Z.H."/>
            <person name="Li M."/>
        </authorList>
    </citation>
    <scope>NUCLEOTIDE SEQUENCE [LARGE SCALE GENOMIC DNA]</scope>
    <source>
        <strain evidence="2">SpSt-791</strain>
    </source>
</reference>
<sequence length="160" mass="17668">MKKLLTIFISLFIITNSYPLALGGGIALENLAGEKGTDPYLALKADFTVPFISIIDYRFGFLLLSLQKNYKSLSLGSGLYSDFLINVDIPLLVKLYFPLGLSLTKILEENGSTIIAFKGGIGGEKDFLLLKGYLEAGININKIEKTKKSFYLQIGFKKDL</sequence>
<organism evidence="2">
    <name type="scientific">candidate division WOR-3 bacterium</name>
    <dbReference type="NCBI Taxonomy" id="2052148"/>
    <lineage>
        <taxon>Bacteria</taxon>
        <taxon>Bacteria division WOR-3</taxon>
    </lineage>
</organism>
<keyword evidence="1" id="KW-1133">Transmembrane helix</keyword>
<feature type="transmembrane region" description="Helical" evidence="1">
    <location>
        <begin position="47"/>
        <end position="66"/>
    </location>
</feature>
<gene>
    <name evidence="2" type="ORF">ENV79_02680</name>
</gene>
<proteinExistence type="predicted"/>
<evidence type="ECO:0000313" key="2">
    <source>
        <dbReference type="EMBL" id="HHR48533.1"/>
    </source>
</evidence>
<evidence type="ECO:0008006" key="3">
    <source>
        <dbReference type="Google" id="ProtNLM"/>
    </source>
</evidence>
<comment type="caution">
    <text evidence="2">The sequence shown here is derived from an EMBL/GenBank/DDBJ whole genome shotgun (WGS) entry which is preliminary data.</text>
</comment>
<protein>
    <recommendedName>
        <fullName evidence="3">Outer membrane protein beta-barrel domain-containing protein</fullName>
    </recommendedName>
</protein>
<keyword evidence="1" id="KW-0812">Transmembrane</keyword>
<name>A0A7V6CMU8_UNCW3</name>